<reference evidence="1 3" key="2">
    <citation type="journal article" date="2018" name="Plant J.">
        <title>The Physcomitrella patens chromosome-scale assembly reveals moss genome structure and evolution.</title>
        <authorList>
            <person name="Lang D."/>
            <person name="Ullrich K.K."/>
            <person name="Murat F."/>
            <person name="Fuchs J."/>
            <person name="Jenkins J."/>
            <person name="Haas F.B."/>
            <person name="Piednoel M."/>
            <person name="Gundlach H."/>
            <person name="Van Bel M."/>
            <person name="Meyberg R."/>
            <person name="Vives C."/>
            <person name="Morata J."/>
            <person name="Symeonidi A."/>
            <person name="Hiss M."/>
            <person name="Muchero W."/>
            <person name="Kamisugi Y."/>
            <person name="Saleh O."/>
            <person name="Blanc G."/>
            <person name="Decker E.L."/>
            <person name="van Gessel N."/>
            <person name="Grimwood J."/>
            <person name="Hayes R.D."/>
            <person name="Graham S.W."/>
            <person name="Gunter L.E."/>
            <person name="McDaniel S.F."/>
            <person name="Hoernstein S.N.W."/>
            <person name="Larsson A."/>
            <person name="Li F.W."/>
            <person name="Perroud P.F."/>
            <person name="Phillips J."/>
            <person name="Ranjan P."/>
            <person name="Rokshar D.S."/>
            <person name="Rothfels C.J."/>
            <person name="Schneider L."/>
            <person name="Shu S."/>
            <person name="Stevenson D.W."/>
            <person name="Thummler F."/>
            <person name="Tillich M."/>
            <person name="Villarreal Aguilar J.C."/>
            <person name="Widiez T."/>
            <person name="Wong G.K."/>
            <person name="Wymore A."/>
            <person name="Zhang Y."/>
            <person name="Zimmer A.D."/>
            <person name="Quatrano R.S."/>
            <person name="Mayer K.F.X."/>
            <person name="Goodstein D."/>
            <person name="Casacuberta J.M."/>
            <person name="Vandepoele K."/>
            <person name="Reski R."/>
            <person name="Cuming A.C."/>
            <person name="Tuskan G.A."/>
            <person name="Maumus F."/>
            <person name="Salse J."/>
            <person name="Schmutz J."/>
            <person name="Rensing S.A."/>
        </authorList>
    </citation>
    <scope>NUCLEOTIDE SEQUENCE [LARGE SCALE GENOMIC DNA]</scope>
    <source>
        <strain evidence="2 3">cv. Gransden 2004</strain>
    </source>
</reference>
<protein>
    <submittedName>
        <fullName evidence="1 2">Uncharacterized protein</fullName>
    </submittedName>
</protein>
<organism evidence="1">
    <name type="scientific">Physcomitrium patens</name>
    <name type="common">Spreading-leaved earth moss</name>
    <name type="synonym">Physcomitrella patens</name>
    <dbReference type="NCBI Taxonomy" id="3218"/>
    <lineage>
        <taxon>Eukaryota</taxon>
        <taxon>Viridiplantae</taxon>
        <taxon>Streptophyta</taxon>
        <taxon>Embryophyta</taxon>
        <taxon>Bryophyta</taxon>
        <taxon>Bryophytina</taxon>
        <taxon>Bryopsida</taxon>
        <taxon>Funariidae</taxon>
        <taxon>Funariales</taxon>
        <taxon>Funariaceae</taxon>
        <taxon>Physcomitrium</taxon>
    </lineage>
</organism>
<evidence type="ECO:0000313" key="3">
    <source>
        <dbReference type="Proteomes" id="UP000006727"/>
    </source>
</evidence>
<keyword evidence="3" id="KW-1185">Reference proteome</keyword>
<dbReference type="PaxDb" id="3218-PP1S20_217V6.1"/>
<dbReference type="AlphaFoldDB" id="A0A2K1IYF4"/>
<evidence type="ECO:0000313" key="2">
    <source>
        <dbReference type="EnsemblPlants" id="Pp3c19_14600V3.1"/>
    </source>
</evidence>
<evidence type="ECO:0000313" key="1">
    <source>
        <dbReference type="EMBL" id="PNR34310.1"/>
    </source>
</evidence>
<reference evidence="2" key="3">
    <citation type="submission" date="2020-12" db="UniProtKB">
        <authorList>
            <consortium name="EnsemblPlants"/>
        </authorList>
    </citation>
    <scope>IDENTIFICATION</scope>
</reference>
<proteinExistence type="predicted"/>
<dbReference type="EnsemblPlants" id="Pp3c19_14600V3.1">
    <property type="protein sequence ID" value="Pp3c19_14600V3.1"/>
    <property type="gene ID" value="Pp3c19_14600"/>
</dbReference>
<name>A0A2K1IYF4_PHYPA</name>
<gene>
    <name evidence="1" type="ORF">PHYPA_024127</name>
</gene>
<dbReference type="EMBL" id="ABEU02000019">
    <property type="protein sequence ID" value="PNR34310.1"/>
    <property type="molecule type" value="Genomic_DNA"/>
</dbReference>
<reference evidence="1 3" key="1">
    <citation type="journal article" date="2008" name="Science">
        <title>The Physcomitrella genome reveals evolutionary insights into the conquest of land by plants.</title>
        <authorList>
            <person name="Rensing S."/>
            <person name="Lang D."/>
            <person name="Zimmer A."/>
            <person name="Terry A."/>
            <person name="Salamov A."/>
            <person name="Shapiro H."/>
            <person name="Nishiyama T."/>
            <person name="Perroud P.-F."/>
            <person name="Lindquist E."/>
            <person name="Kamisugi Y."/>
            <person name="Tanahashi T."/>
            <person name="Sakakibara K."/>
            <person name="Fujita T."/>
            <person name="Oishi K."/>
            <person name="Shin-I T."/>
            <person name="Kuroki Y."/>
            <person name="Toyoda A."/>
            <person name="Suzuki Y."/>
            <person name="Hashimoto A."/>
            <person name="Yamaguchi K."/>
            <person name="Sugano A."/>
            <person name="Kohara Y."/>
            <person name="Fujiyama A."/>
            <person name="Anterola A."/>
            <person name="Aoki S."/>
            <person name="Ashton N."/>
            <person name="Barbazuk W.B."/>
            <person name="Barker E."/>
            <person name="Bennetzen J."/>
            <person name="Bezanilla M."/>
            <person name="Blankenship R."/>
            <person name="Cho S.H."/>
            <person name="Dutcher S."/>
            <person name="Estelle M."/>
            <person name="Fawcett J.A."/>
            <person name="Gundlach H."/>
            <person name="Hanada K."/>
            <person name="Heyl A."/>
            <person name="Hicks K.A."/>
            <person name="Hugh J."/>
            <person name="Lohr M."/>
            <person name="Mayer K."/>
            <person name="Melkozernov A."/>
            <person name="Murata T."/>
            <person name="Nelson D."/>
            <person name="Pils B."/>
            <person name="Prigge M."/>
            <person name="Reiss B."/>
            <person name="Renner T."/>
            <person name="Rombauts S."/>
            <person name="Rushton P."/>
            <person name="Sanderfoot A."/>
            <person name="Schween G."/>
            <person name="Shiu S.-H."/>
            <person name="Stueber K."/>
            <person name="Theodoulou F.L."/>
            <person name="Tu H."/>
            <person name="Van de Peer Y."/>
            <person name="Verrier P.J."/>
            <person name="Waters E."/>
            <person name="Wood A."/>
            <person name="Yang L."/>
            <person name="Cove D."/>
            <person name="Cuming A."/>
            <person name="Hasebe M."/>
            <person name="Lucas S."/>
            <person name="Mishler D.B."/>
            <person name="Reski R."/>
            <person name="Grigoriev I."/>
            <person name="Quatrano R.S."/>
            <person name="Boore J.L."/>
        </authorList>
    </citation>
    <scope>NUCLEOTIDE SEQUENCE [LARGE SCALE GENOMIC DNA]</scope>
    <source>
        <strain evidence="2 3">cv. Gransden 2004</strain>
    </source>
</reference>
<accession>A0A2K1IYF4</accession>
<dbReference type="Proteomes" id="UP000006727">
    <property type="component" value="Chromosome 19"/>
</dbReference>
<dbReference type="Gramene" id="Pp3c19_14600V3.1">
    <property type="protein sequence ID" value="Pp3c19_14600V3.1"/>
    <property type="gene ID" value="Pp3c19_14600"/>
</dbReference>
<sequence length="75" mass="8342">MILFFVQLPKAILPQRLDPLVLPCRMSATHSNGTDCVPFQQSMFPANFEFLAATAAYQDLLLTGSVRVVGERRCV</sequence>
<dbReference type="InParanoid" id="A0A2K1IYF4"/>